<dbReference type="STRING" id="57664.SAMN05661003_10723"/>
<dbReference type="Proteomes" id="UP000243205">
    <property type="component" value="Unassembled WGS sequence"/>
</dbReference>
<organism evidence="2 3">
    <name type="scientific">Desulfuromonas thiophila</name>
    <dbReference type="NCBI Taxonomy" id="57664"/>
    <lineage>
        <taxon>Bacteria</taxon>
        <taxon>Pseudomonadati</taxon>
        <taxon>Thermodesulfobacteriota</taxon>
        <taxon>Desulfuromonadia</taxon>
        <taxon>Desulfuromonadales</taxon>
        <taxon>Desulfuromonadaceae</taxon>
        <taxon>Desulfuromonas</taxon>
    </lineage>
</organism>
<protein>
    <recommendedName>
        <fullName evidence="1">DUF374 domain-containing protein</fullName>
    </recommendedName>
</protein>
<proteinExistence type="predicted"/>
<dbReference type="OrthoDB" id="9810508at2"/>
<dbReference type="CDD" id="cd07983">
    <property type="entry name" value="LPLAT_DUF374-like"/>
    <property type="match status" value="1"/>
</dbReference>
<reference evidence="3" key="1">
    <citation type="submission" date="2016-10" db="EMBL/GenBank/DDBJ databases">
        <authorList>
            <person name="Varghese N."/>
            <person name="Submissions S."/>
        </authorList>
    </citation>
    <scope>NUCLEOTIDE SEQUENCE [LARGE SCALE GENOMIC DNA]</scope>
    <source>
        <strain evidence="3">DSM 8987</strain>
    </source>
</reference>
<dbReference type="AlphaFoldDB" id="A0A1G7BT66"/>
<sequence>MKAVVNRLLLWLAPPLAAVLIRCIHYTSRCTVEGADQLERLWRQGHYAILSSWHDQLLLLVRGYGGQARILISPSFDGELIARTMACFGHQAVRGSSSRGGRAAFRQLLQLARQPGELVITPDGPRGPRHQIKEGVVQLARLSRRPVVPLALACNRGHRFASWDRFLLPYPFGRLVYVYGEPLWCAADEPPQVFHARLTAAMAAASQRARQILEAQGVSAV</sequence>
<dbReference type="RefSeq" id="WP_092078144.1">
    <property type="nucleotide sequence ID" value="NZ_FNAQ01000007.1"/>
</dbReference>
<feature type="domain" description="DUF374" evidence="1">
    <location>
        <begin position="67"/>
        <end position="129"/>
    </location>
</feature>
<dbReference type="EMBL" id="FNAQ01000007">
    <property type="protein sequence ID" value="SDE29820.1"/>
    <property type="molecule type" value="Genomic_DNA"/>
</dbReference>
<evidence type="ECO:0000313" key="3">
    <source>
        <dbReference type="Proteomes" id="UP000243205"/>
    </source>
</evidence>
<evidence type="ECO:0000259" key="1">
    <source>
        <dbReference type="Pfam" id="PF04028"/>
    </source>
</evidence>
<gene>
    <name evidence="2" type="ORF">SAMN05661003_10723</name>
</gene>
<accession>A0A1G7BT66</accession>
<dbReference type="InterPro" id="IPR007172">
    <property type="entry name" value="DUF374"/>
</dbReference>
<evidence type="ECO:0000313" key="2">
    <source>
        <dbReference type="EMBL" id="SDE29820.1"/>
    </source>
</evidence>
<dbReference type="Pfam" id="PF04028">
    <property type="entry name" value="DUF374"/>
    <property type="match status" value="1"/>
</dbReference>
<keyword evidence="3" id="KW-1185">Reference proteome</keyword>
<name>A0A1G7BT66_9BACT</name>